<gene>
    <name evidence="2" type="ORF">METZ01_LOCUS359270</name>
</gene>
<dbReference type="EMBL" id="UINC01127354">
    <property type="protein sequence ID" value="SVD06416.1"/>
    <property type="molecule type" value="Genomic_DNA"/>
</dbReference>
<dbReference type="AlphaFoldDB" id="A0A382S972"/>
<name>A0A382S972_9ZZZZ</name>
<dbReference type="InterPro" id="IPR014982">
    <property type="entry name" value="GSCFA"/>
</dbReference>
<accession>A0A382S972</accession>
<evidence type="ECO:0000259" key="1">
    <source>
        <dbReference type="Pfam" id="PF08885"/>
    </source>
</evidence>
<evidence type="ECO:0000313" key="2">
    <source>
        <dbReference type="EMBL" id="SVD06416.1"/>
    </source>
</evidence>
<feature type="domain" description="GSCFA" evidence="1">
    <location>
        <begin position="51"/>
        <end position="257"/>
    </location>
</feature>
<feature type="non-terminal residue" evidence="2">
    <location>
        <position position="257"/>
    </location>
</feature>
<protein>
    <recommendedName>
        <fullName evidence="1">GSCFA domain-containing protein</fullName>
    </recommendedName>
</protein>
<proteinExistence type="predicted"/>
<reference evidence="2" key="1">
    <citation type="submission" date="2018-05" db="EMBL/GenBank/DDBJ databases">
        <authorList>
            <person name="Lanie J.A."/>
            <person name="Ng W.-L."/>
            <person name="Kazmierczak K.M."/>
            <person name="Andrzejewski T.M."/>
            <person name="Davidsen T.M."/>
            <person name="Wayne K.J."/>
            <person name="Tettelin H."/>
            <person name="Glass J.I."/>
            <person name="Rusch D."/>
            <person name="Podicherti R."/>
            <person name="Tsui H.-C.T."/>
            <person name="Winkler M.E."/>
        </authorList>
    </citation>
    <scope>NUCLEOTIDE SEQUENCE</scope>
</reference>
<sequence length="257" mass="29085">MPIEILPICSLGSLAKGNPEFVWPHRASINRLEPVCQPRFDPSFSINKEDKVFTIGSCFASNIAGHIKKNDLKIYPLRVQDSVPEKFRVTNLDFHYNPFTILQTFQWALEPASIKPRHTCYIKTEDSLIFDPTLGHKATGTREEIGAINKLMTDKDSEVTKCRIVIITLGLVECVFDCESGLYLEAWPGKLLSDTNRDRYEIHVLEPSEILDALEQIHAVLTRHLPAEFKVILTVSPVPLSNTFRKCDVISANTYSK</sequence>
<dbReference type="Pfam" id="PF08885">
    <property type="entry name" value="GSCFA"/>
    <property type="match status" value="1"/>
</dbReference>
<organism evidence="2">
    <name type="scientific">marine metagenome</name>
    <dbReference type="NCBI Taxonomy" id="408172"/>
    <lineage>
        <taxon>unclassified sequences</taxon>
        <taxon>metagenomes</taxon>
        <taxon>ecological metagenomes</taxon>
    </lineage>
</organism>